<evidence type="ECO:0000313" key="12">
    <source>
        <dbReference type="Proteomes" id="UP000654123"/>
    </source>
</evidence>
<evidence type="ECO:0000256" key="6">
    <source>
        <dbReference type="ARBA" id="ARBA00022900"/>
    </source>
</evidence>
<protein>
    <recommendedName>
        <fullName evidence="8">Probable subtilase-type protease inhibitor</fullName>
    </recommendedName>
</protein>
<dbReference type="EMBL" id="BMSV01000005">
    <property type="protein sequence ID" value="GGQ08860.1"/>
    <property type="molecule type" value="Genomic_DNA"/>
</dbReference>
<keyword evidence="12" id="KW-1185">Reference proteome</keyword>
<name>A0A918B092_9ACTN</name>
<dbReference type="InterPro" id="IPR006311">
    <property type="entry name" value="TAT_signal"/>
</dbReference>
<comment type="caution">
    <text evidence="11">The sequence shown here is derived from an EMBL/GenBank/DDBJ whole genome shotgun (WGS) entry which is preliminary data.</text>
</comment>
<dbReference type="Pfam" id="PF00720">
    <property type="entry name" value="SSI"/>
    <property type="match status" value="1"/>
</dbReference>
<dbReference type="InterPro" id="IPR036819">
    <property type="entry name" value="Subtilisin_inhibitor-like_sf"/>
</dbReference>
<dbReference type="PROSITE" id="PS51318">
    <property type="entry name" value="TAT"/>
    <property type="match status" value="1"/>
</dbReference>
<keyword evidence="5 8" id="KW-0646">Protease inhibitor</keyword>
<feature type="domain" description="Subtilisin inhibitor" evidence="10">
    <location>
        <begin position="48"/>
        <end position="139"/>
    </location>
</feature>
<evidence type="ECO:0000256" key="2">
    <source>
        <dbReference type="ARBA" id="ARBA00010472"/>
    </source>
</evidence>
<keyword evidence="6 8" id="KW-0722">Serine protease inhibitor</keyword>
<keyword evidence="8" id="KW-0732">Signal</keyword>
<comment type="similarity">
    <text evidence="2 8 9">Belongs to the protease inhibitor I16 (SSI) family.</text>
</comment>
<dbReference type="InterPro" id="IPR000691">
    <property type="entry name" value="Prot_inh_I16_SSI"/>
</dbReference>
<evidence type="ECO:0000259" key="10">
    <source>
        <dbReference type="Pfam" id="PF00720"/>
    </source>
</evidence>
<keyword evidence="4 8" id="KW-0964">Secreted</keyword>
<sequence length="153" mass="16047" precursor="true">MTMTHKRTSIRRTAIFGMITAAAMTALAPAAVAAPERAAGTGESRLYAPNALVLTVAKGETVETATPLRAVTLTCAPTPGGTHPAPEEACGELRAVDGEFSALRSDGDRACIKIYDPLVVTAEGVWEGQRVKHERVFGNSCVLRSEGGSVFSF</sequence>
<dbReference type="GO" id="GO:0005576">
    <property type="term" value="C:extracellular region"/>
    <property type="evidence" value="ECO:0007669"/>
    <property type="project" value="UniProtKB-SubCell"/>
</dbReference>
<feature type="disulfide bond" evidence="8">
    <location>
        <begin position="111"/>
        <end position="141"/>
    </location>
</feature>
<gene>
    <name evidence="11" type="primary">sti1</name>
    <name evidence="8" type="synonym">sti</name>
    <name evidence="11" type="ORF">GCM10010249_29140</name>
</gene>
<dbReference type="PRINTS" id="PR00294">
    <property type="entry name" value="SSBTLNINHBTR"/>
</dbReference>
<evidence type="ECO:0000256" key="4">
    <source>
        <dbReference type="ARBA" id="ARBA00022525"/>
    </source>
</evidence>
<dbReference type="InterPro" id="IPR023549">
    <property type="entry name" value="Subtilisin_inhibitor"/>
</dbReference>
<dbReference type="RefSeq" id="WP_229840410.1">
    <property type="nucleotide sequence ID" value="NZ_BMSV01000005.1"/>
</dbReference>
<feature type="signal peptide" evidence="8">
    <location>
        <begin position="1"/>
        <end position="33"/>
    </location>
</feature>
<accession>A0A918B092</accession>
<evidence type="ECO:0000256" key="8">
    <source>
        <dbReference type="HAMAP-Rule" id="MF_00778"/>
    </source>
</evidence>
<dbReference type="GO" id="GO:0004867">
    <property type="term" value="F:serine-type endopeptidase inhibitor activity"/>
    <property type="evidence" value="ECO:0007669"/>
    <property type="project" value="UniProtKB-UniRule"/>
</dbReference>
<evidence type="ECO:0000256" key="1">
    <source>
        <dbReference type="ARBA" id="ARBA00004613"/>
    </source>
</evidence>
<evidence type="ECO:0000313" key="11">
    <source>
        <dbReference type="EMBL" id="GGQ08860.1"/>
    </source>
</evidence>
<comment type="subunit">
    <text evidence="3 8">Homodimer.</text>
</comment>
<comment type="function">
    <text evidence="8">Strong inhibitor of bacterial serine proteases such as subtilisin.</text>
</comment>
<keyword evidence="7 8" id="KW-1015">Disulfide bond</keyword>
<evidence type="ECO:0000256" key="5">
    <source>
        <dbReference type="ARBA" id="ARBA00022690"/>
    </source>
</evidence>
<dbReference type="AlphaFoldDB" id="A0A918B092"/>
<dbReference type="Proteomes" id="UP000654123">
    <property type="component" value="Unassembled WGS sequence"/>
</dbReference>
<reference evidence="11" key="2">
    <citation type="submission" date="2020-09" db="EMBL/GenBank/DDBJ databases">
        <authorList>
            <person name="Sun Q."/>
            <person name="Ohkuma M."/>
        </authorList>
    </citation>
    <scope>NUCLEOTIDE SEQUENCE</scope>
    <source>
        <strain evidence="11">JCM 4335</strain>
    </source>
</reference>
<feature type="chain" id="PRO_5038203382" description="Probable subtilase-type protease inhibitor" evidence="8">
    <location>
        <begin position="34"/>
        <end position="153"/>
    </location>
</feature>
<dbReference type="SUPFAM" id="SSF55399">
    <property type="entry name" value="Subtilisin inhibitor"/>
    <property type="match status" value="1"/>
</dbReference>
<dbReference type="Gene3D" id="3.30.350.10">
    <property type="entry name" value="Subtilisin inhibitor-like"/>
    <property type="match status" value="1"/>
</dbReference>
<feature type="disulfide bond" evidence="8">
    <location>
        <begin position="75"/>
        <end position="90"/>
    </location>
</feature>
<proteinExistence type="inferred from homology"/>
<feature type="site" description="Reactive bond" evidence="8">
    <location>
        <begin position="113"/>
        <end position="114"/>
    </location>
</feature>
<organism evidence="11 12">
    <name type="scientific">Streptomyces roseolilacinus</name>
    <dbReference type="NCBI Taxonomy" id="66904"/>
    <lineage>
        <taxon>Bacteria</taxon>
        <taxon>Bacillati</taxon>
        <taxon>Actinomycetota</taxon>
        <taxon>Actinomycetes</taxon>
        <taxon>Kitasatosporales</taxon>
        <taxon>Streptomycetaceae</taxon>
        <taxon>Streptomyces</taxon>
    </lineage>
</organism>
<dbReference type="HAMAP" id="MF_00778">
    <property type="entry name" value="SSI"/>
    <property type="match status" value="1"/>
</dbReference>
<comment type="subcellular location">
    <subcellularLocation>
        <location evidence="1 8">Secreted</location>
    </subcellularLocation>
</comment>
<evidence type="ECO:0000256" key="3">
    <source>
        <dbReference type="ARBA" id="ARBA00011738"/>
    </source>
</evidence>
<evidence type="ECO:0000256" key="7">
    <source>
        <dbReference type="ARBA" id="ARBA00023157"/>
    </source>
</evidence>
<evidence type="ECO:0000256" key="9">
    <source>
        <dbReference type="RuleBase" id="RU003471"/>
    </source>
</evidence>
<reference evidence="11" key="1">
    <citation type="journal article" date="2014" name="Int. J. Syst. Evol. Microbiol.">
        <title>Complete genome sequence of Corynebacterium casei LMG S-19264T (=DSM 44701T), isolated from a smear-ripened cheese.</title>
        <authorList>
            <consortium name="US DOE Joint Genome Institute (JGI-PGF)"/>
            <person name="Walter F."/>
            <person name="Albersmeier A."/>
            <person name="Kalinowski J."/>
            <person name="Ruckert C."/>
        </authorList>
    </citation>
    <scope>NUCLEOTIDE SEQUENCE</scope>
    <source>
        <strain evidence="11">JCM 4335</strain>
    </source>
</reference>